<accession>A0ABM4CNS9</accession>
<feature type="compositionally biased region" description="Basic and acidic residues" evidence="1">
    <location>
        <begin position="862"/>
        <end position="872"/>
    </location>
</feature>
<protein>
    <submittedName>
        <fullName evidence="4">Uncharacterized protein MAL13P1.304 isoform X2</fullName>
    </submittedName>
</protein>
<reference evidence="4" key="1">
    <citation type="submission" date="2025-08" db="UniProtKB">
        <authorList>
            <consortium name="RefSeq"/>
        </authorList>
    </citation>
    <scope>IDENTIFICATION</scope>
</reference>
<keyword evidence="2" id="KW-0812">Transmembrane</keyword>
<feature type="region of interest" description="Disordered" evidence="1">
    <location>
        <begin position="263"/>
        <end position="297"/>
    </location>
</feature>
<evidence type="ECO:0000256" key="1">
    <source>
        <dbReference type="SAM" id="MobiDB-lite"/>
    </source>
</evidence>
<feature type="transmembrane region" description="Helical" evidence="2">
    <location>
        <begin position="34"/>
        <end position="55"/>
    </location>
</feature>
<name>A0ABM4CNS9_HYDVU</name>
<evidence type="ECO:0000256" key="2">
    <source>
        <dbReference type="SAM" id="Phobius"/>
    </source>
</evidence>
<evidence type="ECO:0000313" key="4">
    <source>
        <dbReference type="RefSeq" id="XP_065663468.1"/>
    </source>
</evidence>
<gene>
    <name evidence="4" type="primary">LOC100214566</name>
</gene>
<dbReference type="Proteomes" id="UP001652625">
    <property type="component" value="Chromosome 10"/>
</dbReference>
<feature type="region of interest" description="Disordered" evidence="1">
    <location>
        <begin position="1"/>
        <end position="20"/>
    </location>
</feature>
<feature type="compositionally biased region" description="Polar residues" evidence="1">
    <location>
        <begin position="263"/>
        <end position="284"/>
    </location>
</feature>
<evidence type="ECO:0000313" key="3">
    <source>
        <dbReference type="Proteomes" id="UP001652625"/>
    </source>
</evidence>
<dbReference type="RefSeq" id="XP_065663468.1">
    <property type="nucleotide sequence ID" value="XM_065807396.1"/>
</dbReference>
<proteinExistence type="predicted"/>
<feature type="compositionally biased region" description="Polar residues" evidence="1">
    <location>
        <begin position="888"/>
        <end position="900"/>
    </location>
</feature>
<dbReference type="GeneID" id="100214566"/>
<organism evidence="3 4">
    <name type="scientific">Hydra vulgaris</name>
    <name type="common">Hydra</name>
    <name type="synonym">Hydra attenuata</name>
    <dbReference type="NCBI Taxonomy" id="6087"/>
    <lineage>
        <taxon>Eukaryota</taxon>
        <taxon>Metazoa</taxon>
        <taxon>Cnidaria</taxon>
        <taxon>Hydrozoa</taxon>
        <taxon>Hydroidolina</taxon>
        <taxon>Anthoathecata</taxon>
        <taxon>Aplanulata</taxon>
        <taxon>Hydridae</taxon>
        <taxon>Hydra</taxon>
    </lineage>
</organism>
<feature type="compositionally biased region" description="Polar residues" evidence="1">
    <location>
        <begin position="7"/>
        <end position="20"/>
    </location>
</feature>
<feature type="region of interest" description="Disordered" evidence="1">
    <location>
        <begin position="860"/>
        <end position="900"/>
    </location>
</feature>
<keyword evidence="3" id="KW-1185">Reference proteome</keyword>
<keyword evidence="2" id="KW-1133">Transmembrane helix</keyword>
<keyword evidence="2" id="KW-0472">Membrane</keyword>
<sequence length="1088" mass="124283">MWKKQSKTGQKDNQPLNNHNSEIVHVEEKKYPSISILSAAAVAVIFITLGAAIHYTTASLTNFNLEYSELQLQGAETADKRNKENKNFTQIEKNKTETTRLQTNERSKTRARERREIVLKKHQNYISLDKIVKKLKKLTKIRNRRHLPKHLLHRYLSLIQQIEEQNRHHINLTLAAKNFVESVVKHIDSYKKNSTKRNIEEDIEETTDEVYPKVINDETEKPLDHTSTPSYSYDMNNEIKADITALTKVENKVEVETGITNFTMVTEPNNDGNGSEKQSWNETSNQNKNNNKPVSEQHKNDSFEIIKTNNTHHVYVNQIKSNQTYKQHSKDRVNTNTSFIYHFHNFFLDSTQSNKKSIHSLTNNQTNFYEISVTRLTSLNDATKSFQSEVTSREFLINNQLLLNTKNKSQITDVYETKYSLQTSKIILQASEIHLKNSEFSQNSSESLPASKISLQDSKMNLQANEMHSKTSKINPQASKISMHVSEIHFQVSEINLQASEITSQISLINLQASEILTLEVSESVQINQNHNVPAKSSLPEINLSNKSKYEAHSIITNMNALKSFHFKNEAKKVDLKPSYSSHFSRHSFENSFKQEDMLKINVHSNNTLVMKSSILGEILPTKSFTTKTQLDYPTIEDNNYGINMMTTSINITSSFTKHLDDDDQDLKDFFAHVQIENSSIIRTIFSRSLSVNTHPTTMFTLPSHRIIQSSSHAVNLINVSTTNRSKLFVSTTNSSFHQAKTNGASTVFIQQNNINTKFSKSNKNILIGDLFDTSEKITENLQQNKNEIKISDSVNNKNSAFSRNFVTSSIAVTSNDTDTSINFVTSSNSVTTQPAYYNEYNSQSNPTTNTQASTIVETNSDDLHHTNKNEQRTQNPMKLSKKPQHSFMRNNTNNNAAYSTKSYSNQKNHIVMNNTMILNNQVGKKNPFATLQPTLQTMQQQQTTTWQHITNPITDLLISNEAKSRDQITQILSDSETQDKKTNVGPGVIKFLQQTLLHIDENAKLAVKSTNSSVNTSPYTLDWICRNDVTDWSTAYIIGMSRFLQNHIITCKQNEFLQKFRLSDNKDNFFPLFRYEYVCCSLALVKT</sequence>